<keyword evidence="12" id="KW-1185">Reference proteome</keyword>
<gene>
    <name evidence="11" type="ORF">AMK59_7238</name>
</gene>
<evidence type="ECO:0000256" key="8">
    <source>
        <dbReference type="ARBA" id="ARBA00037868"/>
    </source>
</evidence>
<keyword evidence="4 10" id="KW-0072">Autophagy</keyword>
<keyword evidence="5" id="KW-0472">Membrane</keyword>
<dbReference type="InterPro" id="IPR004241">
    <property type="entry name" value="Atg8-like"/>
</dbReference>
<dbReference type="Pfam" id="PF02991">
    <property type="entry name" value="ATG8"/>
    <property type="match status" value="1"/>
</dbReference>
<keyword evidence="3" id="KW-0963">Cytoplasm</keyword>
<evidence type="ECO:0000256" key="7">
    <source>
        <dbReference type="ARBA" id="ARBA00023329"/>
    </source>
</evidence>
<reference evidence="11 12" key="1">
    <citation type="submission" date="2015-09" db="EMBL/GenBank/DDBJ databases">
        <title>Draft genome of the scarab beetle Oryctes borbonicus.</title>
        <authorList>
            <person name="Meyer J.M."/>
            <person name="Markov G.V."/>
            <person name="Baskaran P."/>
            <person name="Herrmann M."/>
            <person name="Sommer R.J."/>
            <person name="Roedelsperger C."/>
        </authorList>
    </citation>
    <scope>NUCLEOTIDE SEQUENCE [LARGE SCALE GENOMIC DNA]</scope>
    <source>
        <strain evidence="11">OB123</strain>
        <tissue evidence="11">Whole animal</tissue>
    </source>
</reference>
<dbReference type="SUPFAM" id="SSF54236">
    <property type="entry name" value="Ubiquitin-like"/>
    <property type="match status" value="1"/>
</dbReference>
<evidence type="ECO:0000256" key="3">
    <source>
        <dbReference type="ARBA" id="ARBA00022490"/>
    </source>
</evidence>
<evidence type="ECO:0000256" key="4">
    <source>
        <dbReference type="ARBA" id="ARBA00023006"/>
    </source>
</evidence>
<dbReference type="AlphaFoldDB" id="A0A0T6AXT4"/>
<protein>
    <submittedName>
        <fullName evidence="11">Uncharacterized protein</fullName>
    </submittedName>
</protein>
<name>A0A0T6AXT4_9SCAR</name>
<dbReference type="PANTHER" id="PTHR10969">
    <property type="entry name" value="MICROTUBULE-ASSOCIATED PROTEINS 1A/1B LIGHT CHAIN 3-RELATED"/>
    <property type="match status" value="1"/>
</dbReference>
<organism evidence="11 12">
    <name type="scientific">Oryctes borbonicus</name>
    <dbReference type="NCBI Taxonomy" id="1629725"/>
    <lineage>
        <taxon>Eukaryota</taxon>
        <taxon>Metazoa</taxon>
        <taxon>Ecdysozoa</taxon>
        <taxon>Arthropoda</taxon>
        <taxon>Hexapoda</taxon>
        <taxon>Insecta</taxon>
        <taxon>Pterygota</taxon>
        <taxon>Neoptera</taxon>
        <taxon>Endopterygota</taxon>
        <taxon>Coleoptera</taxon>
        <taxon>Polyphaga</taxon>
        <taxon>Scarabaeiformia</taxon>
        <taxon>Scarabaeidae</taxon>
        <taxon>Dynastinae</taxon>
        <taxon>Oryctes</taxon>
    </lineage>
</organism>
<evidence type="ECO:0000256" key="5">
    <source>
        <dbReference type="ARBA" id="ARBA00023136"/>
    </source>
</evidence>
<dbReference type="GO" id="GO:0016236">
    <property type="term" value="P:macroautophagy"/>
    <property type="evidence" value="ECO:0007669"/>
    <property type="project" value="UniProtKB-ARBA"/>
</dbReference>
<dbReference type="GO" id="GO:0005776">
    <property type="term" value="C:autophagosome"/>
    <property type="evidence" value="ECO:0007669"/>
    <property type="project" value="UniProtKB-SubCell"/>
</dbReference>
<dbReference type="GO" id="GO:0006950">
    <property type="term" value="P:response to stress"/>
    <property type="evidence" value="ECO:0007669"/>
    <property type="project" value="UniProtKB-ARBA"/>
</dbReference>
<feature type="lipid moiety-binding region" description="Phosphatidylserine amidated glycine; alternate" evidence="9">
    <location>
        <position position="189"/>
    </location>
</feature>
<sequence>MYLITDILVFDYYYIIEYSSALDPMFSRGTFISPLCNCRDQENANICMLKTAIDKTFNMSKDRHDINANINEKKDKKNHKPCEIRKEEVLAIRNRFPSKIPIIVQRFSKETNLPQLDKTKFLVPQELTMSQFVTIIRNRTRIKSTQSLYLLVNNRSLVSLSLTFAEVYSEHAGADGFLYITYASQETFGQQRSSMGKKDLHSLHKNPIK</sequence>
<dbReference type="GO" id="GO:0012505">
    <property type="term" value="C:endomembrane system"/>
    <property type="evidence" value="ECO:0007669"/>
    <property type="project" value="UniProtKB-SubCell"/>
</dbReference>
<proteinExistence type="inferred from homology"/>
<dbReference type="GO" id="GO:0031410">
    <property type="term" value="C:cytoplasmic vesicle"/>
    <property type="evidence" value="ECO:0007669"/>
    <property type="project" value="UniProtKB-KW"/>
</dbReference>
<evidence type="ECO:0000256" key="6">
    <source>
        <dbReference type="ARBA" id="ARBA00023288"/>
    </source>
</evidence>
<dbReference type="Proteomes" id="UP000051574">
    <property type="component" value="Unassembled WGS sequence"/>
</dbReference>
<comment type="subcellular location">
    <subcellularLocation>
        <location evidence="1">Cytoplasmic vesicle</location>
        <location evidence="1">Autophagosome</location>
    </subcellularLocation>
    <subcellularLocation>
        <location evidence="8">Endomembrane system</location>
        <topology evidence="8">Lipid-anchor</topology>
    </subcellularLocation>
</comment>
<evidence type="ECO:0000256" key="10">
    <source>
        <dbReference type="RuleBase" id="RU004384"/>
    </source>
</evidence>
<evidence type="ECO:0000256" key="2">
    <source>
        <dbReference type="ARBA" id="ARBA00007293"/>
    </source>
</evidence>
<keyword evidence="7" id="KW-0968">Cytoplasmic vesicle</keyword>
<dbReference type="InterPro" id="IPR029071">
    <property type="entry name" value="Ubiquitin-like_domsf"/>
</dbReference>
<comment type="similarity">
    <text evidence="2 10">Belongs to the ATG8 family.</text>
</comment>
<dbReference type="EMBL" id="LJIG01022545">
    <property type="protein sequence ID" value="KRT80003.1"/>
    <property type="molecule type" value="Genomic_DNA"/>
</dbReference>
<evidence type="ECO:0000256" key="9">
    <source>
        <dbReference type="PIRSR" id="PIRSR604241-50"/>
    </source>
</evidence>
<evidence type="ECO:0000313" key="11">
    <source>
        <dbReference type="EMBL" id="KRT80003.1"/>
    </source>
</evidence>
<accession>A0A0T6AXT4</accession>
<keyword evidence="6 9" id="KW-0449">Lipoprotein</keyword>
<evidence type="ECO:0000256" key="1">
    <source>
        <dbReference type="ARBA" id="ARBA00004419"/>
    </source>
</evidence>
<dbReference type="OrthoDB" id="6738456at2759"/>
<evidence type="ECO:0000313" key="12">
    <source>
        <dbReference type="Proteomes" id="UP000051574"/>
    </source>
</evidence>
<comment type="caution">
    <text evidence="11">The sequence shown here is derived from an EMBL/GenBank/DDBJ whole genome shotgun (WGS) entry which is preliminary data.</text>
</comment>
<dbReference type="FunFam" id="3.10.20.90:FF:000149">
    <property type="entry name" value="microtubule-associated proteins 1A/1B light chain 3C"/>
    <property type="match status" value="1"/>
</dbReference>
<dbReference type="Gene3D" id="3.10.20.90">
    <property type="entry name" value="Phosphatidylinositol 3-kinase Catalytic Subunit, Chain A, domain 1"/>
    <property type="match status" value="1"/>
</dbReference>